<gene>
    <name evidence="3" type="primary">gb27978</name>
    <name evidence="3" type="ORF">PR202_gb27978</name>
</gene>
<keyword evidence="2" id="KW-1133">Transmembrane helix</keyword>
<evidence type="ECO:0000313" key="3">
    <source>
        <dbReference type="EMBL" id="GJN38897.1"/>
    </source>
</evidence>
<evidence type="ECO:0000256" key="1">
    <source>
        <dbReference type="SAM" id="MobiDB-lite"/>
    </source>
</evidence>
<keyword evidence="2" id="KW-0812">Transmembrane</keyword>
<feature type="transmembrane region" description="Helical" evidence="2">
    <location>
        <begin position="6"/>
        <end position="24"/>
    </location>
</feature>
<accession>A0AAV5FV67</accession>
<name>A0AAV5FV67_ELECO</name>
<dbReference type="EMBL" id="BQKI01000097">
    <property type="protein sequence ID" value="GJN38897.1"/>
    <property type="molecule type" value="Genomic_DNA"/>
</dbReference>
<feature type="compositionally biased region" description="Low complexity" evidence="1">
    <location>
        <begin position="79"/>
        <end position="90"/>
    </location>
</feature>
<dbReference type="AlphaFoldDB" id="A0AAV5FV67"/>
<sequence length="113" mass="12058">MALPPVRAFVLVMALACAVLLLRSPRRRTRARRRGGTEAGRVSSGAAKPKCVPGAANDKACRVGVVHDPENQEEEAAFSRRATAPAAAPDAENDDDYSDPDIPNNDRLEVVGH</sequence>
<feature type="region of interest" description="Disordered" evidence="1">
    <location>
        <begin position="27"/>
        <end position="53"/>
    </location>
</feature>
<protein>
    <submittedName>
        <fullName evidence="3">Uncharacterized protein</fullName>
    </submittedName>
</protein>
<keyword evidence="4" id="KW-1185">Reference proteome</keyword>
<evidence type="ECO:0000313" key="4">
    <source>
        <dbReference type="Proteomes" id="UP001054889"/>
    </source>
</evidence>
<keyword evidence="2" id="KW-0472">Membrane</keyword>
<evidence type="ECO:0000256" key="2">
    <source>
        <dbReference type="SAM" id="Phobius"/>
    </source>
</evidence>
<organism evidence="3 4">
    <name type="scientific">Eleusine coracana subsp. coracana</name>
    <dbReference type="NCBI Taxonomy" id="191504"/>
    <lineage>
        <taxon>Eukaryota</taxon>
        <taxon>Viridiplantae</taxon>
        <taxon>Streptophyta</taxon>
        <taxon>Embryophyta</taxon>
        <taxon>Tracheophyta</taxon>
        <taxon>Spermatophyta</taxon>
        <taxon>Magnoliopsida</taxon>
        <taxon>Liliopsida</taxon>
        <taxon>Poales</taxon>
        <taxon>Poaceae</taxon>
        <taxon>PACMAD clade</taxon>
        <taxon>Chloridoideae</taxon>
        <taxon>Cynodonteae</taxon>
        <taxon>Eleusininae</taxon>
        <taxon>Eleusine</taxon>
    </lineage>
</organism>
<feature type="compositionally biased region" description="Basic and acidic residues" evidence="1">
    <location>
        <begin position="104"/>
        <end position="113"/>
    </location>
</feature>
<comment type="caution">
    <text evidence="3">The sequence shown here is derived from an EMBL/GenBank/DDBJ whole genome shotgun (WGS) entry which is preliminary data.</text>
</comment>
<reference evidence="3" key="2">
    <citation type="submission" date="2021-12" db="EMBL/GenBank/DDBJ databases">
        <title>Resequencing data analysis of finger millet.</title>
        <authorList>
            <person name="Hatakeyama M."/>
            <person name="Aluri S."/>
            <person name="Balachadran M.T."/>
            <person name="Sivarajan S.R."/>
            <person name="Poveda L."/>
            <person name="Shimizu-Inatsugi R."/>
            <person name="Schlapbach R."/>
            <person name="Sreeman S.M."/>
            <person name="Shimizu K.K."/>
        </authorList>
    </citation>
    <scope>NUCLEOTIDE SEQUENCE</scope>
</reference>
<reference evidence="3" key="1">
    <citation type="journal article" date="2018" name="DNA Res.">
        <title>Multiple hybrid de novo genome assembly of finger millet, an orphan allotetraploid crop.</title>
        <authorList>
            <person name="Hatakeyama M."/>
            <person name="Aluri S."/>
            <person name="Balachadran M.T."/>
            <person name="Sivarajan S.R."/>
            <person name="Patrignani A."/>
            <person name="Gruter S."/>
            <person name="Poveda L."/>
            <person name="Shimizu-Inatsugi R."/>
            <person name="Baeten J."/>
            <person name="Francoijs K.J."/>
            <person name="Nataraja K.N."/>
            <person name="Reddy Y.A.N."/>
            <person name="Phadnis S."/>
            <person name="Ravikumar R.L."/>
            <person name="Schlapbach R."/>
            <person name="Sreeman S.M."/>
            <person name="Shimizu K.K."/>
        </authorList>
    </citation>
    <scope>NUCLEOTIDE SEQUENCE</scope>
</reference>
<feature type="region of interest" description="Disordered" evidence="1">
    <location>
        <begin position="68"/>
        <end position="113"/>
    </location>
</feature>
<dbReference type="Proteomes" id="UP001054889">
    <property type="component" value="Unassembled WGS sequence"/>
</dbReference>
<proteinExistence type="predicted"/>